<dbReference type="Gene3D" id="3.40.50.2000">
    <property type="entry name" value="Glycogen Phosphorylase B"/>
    <property type="match status" value="2"/>
</dbReference>
<dbReference type="PANTHER" id="PTHR12526">
    <property type="entry name" value="GLYCOSYLTRANSFERASE"/>
    <property type="match status" value="1"/>
</dbReference>
<evidence type="ECO:0000313" key="3">
    <source>
        <dbReference type="EMBL" id="ARD67438.1"/>
    </source>
</evidence>
<dbReference type="AlphaFoldDB" id="A0AAC9W506"/>
<accession>A0AAC9W506</accession>
<dbReference type="GO" id="GO:0016757">
    <property type="term" value="F:glycosyltransferase activity"/>
    <property type="evidence" value="ECO:0007669"/>
    <property type="project" value="InterPro"/>
</dbReference>
<dbReference type="Proteomes" id="UP000192391">
    <property type="component" value="Chromosome"/>
</dbReference>
<evidence type="ECO:0000313" key="4">
    <source>
        <dbReference type="Proteomes" id="UP000192391"/>
    </source>
</evidence>
<sequence length="369" mass="42483">MKKRIMLIGNHDIVIYNFRKEIIEKLLEKGLAVAIVLPYGKKVDRLIQMGCTYYETPIDRHGTNLVTDMKLLQNYKKIMQEYNPDAVLTYTIKPTIYGGMACQKLGIPYIANITGLGTAVENPGIMQKITVALYKKAFQSVRCVFFQNKENKQFFSERQIANDKHRLIPGSGVNLKHFILLPYPPDDTIEFLFIARVMKEKGIDQYLEAAEIIREKYPHTRFHVLGFCEEAYEDILKAYEARGVIQYHGLQDDVRVFHQRAHCTIHPSYYPEGMSNVLLESEACGRPVITTNRSGCGETMEDGKTGFLFEAKNTESLVQAIERFLALSNEERVQMGLNGRKKVEQEFDRQIVVDAYMEEIEKFLIDKNK</sequence>
<dbReference type="RefSeq" id="WP_038351491.1">
    <property type="nucleotide sequence ID" value="NZ_CP097376.1"/>
</dbReference>
<dbReference type="SUPFAM" id="SSF53756">
    <property type="entry name" value="UDP-Glycosyltransferase/glycogen phosphorylase"/>
    <property type="match status" value="1"/>
</dbReference>
<dbReference type="KEGG" id="elim:B2M23_18695"/>
<gene>
    <name evidence="3" type="ORF">B2M23_18695</name>
</gene>
<dbReference type="Pfam" id="PF00534">
    <property type="entry name" value="Glycos_transf_1"/>
    <property type="match status" value="1"/>
</dbReference>
<evidence type="ECO:0000259" key="2">
    <source>
        <dbReference type="Pfam" id="PF13477"/>
    </source>
</evidence>
<feature type="domain" description="Glycosyl transferase family 1" evidence="1">
    <location>
        <begin position="185"/>
        <end position="341"/>
    </location>
</feature>
<organism evidence="3 4">
    <name type="scientific">Eubacterium limosum</name>
    <dbReference type="NCBI Taxonomy" id="1736"/>
    <lineage>
        <taxon>Bacteria</taxon>
        <taxon>Bacillati</taxon>
        <taxon>Bacillota</taxon>
        <taxon>Clostridia</taxon>
        <taxon>Eubacteriales</taxon>
        <taxon>Eubacteriaceae</taxon>
        <taxon>Eubacterium</taxon>
    </lineage>
</organism>
<evidence type="ECO:0000259" key="1">
    <source>
        <dbReference type="Pfam" id="PF00534"/>
    </source>
</evidence>
<dbReference type="PANTHER" id="PTHR12526:SF630">
    <property type="entry name" value="GLYCOSYLTRANSFERASE"/>
    <property type="match status" value="1"/>
</dbReference>
<dbReference type="Pfam" id="PF13477">
    <property type="entry name" value="Glyco_trans_4_2"/>
    <property type="match status" value="1"/>
</dbReference>
<dbReference type="InterPro" id="IPR028098">
    <property type="entry name" value="Glyco_trans_4-like_N"/>
</dbReference>
<dbReference type="InterPro" id="IPR001296">
    <property type="entry name" value="Glyco_trans_1"/>
</dbReference>
<feature type="domain" description="Glycosyltransferase subfamily 4-like N-terminal" evidence="2">
    <location>
        <begin position="4"/>
        <end position="148"/>
    </location>
</feature>
<dbReference type="EMBL" id="CP019962">
    <property type="protein sequence ID" value="ARD67438.1"/>
    <property type="molecule type" value="Genomic_DNA"/>
</dbReference>
<reference evidence="4" key="1">
    <citation type="journal article" date="2017" name="Sci. Rep.">
        <title>Determination of the Genome and Primary Transcriptome of Syngas Fermenting Eubacterium limosum ATCC 8486.</title>
        <authorList>
            <person name="Song Y."/>
            <person name="Shin J."/>
            <person name="Jeong Y."/>
            <person name="Jin S."/>
            <person name="Lee J.K."/>
            <person name="Kim D.R."/>
            <person name="Kim S.C."/>
            <person name="Cho S."/>
            <person name="Cho B.K."/>
        </authorList>
    </citation>
    <scope>NUCLEOTIDE SEQUENCE [LARGE SCALE GENOMIC DNA]</scope>
    <source>
        <strain evidence="4">ATCC 8486</strain>
    </source>
</reference>
<proteinExistence type="predicted"/>
<protein>
    <submittedName>
        <fullName evidence="3">Glycosyltransferase family 1 protein</fullName>
    </submittedName>
</protein>
<name>A0AAC9W506_EUBLI</name>
<dbReference type="CDD" id="cd03808">
    <property type="entry name" value="GT4_CapM-like"/>
    <property type="match status" value="1"/>
</dbReference>